<dbReference type="SUPFAM" id="SSF53383">
    <property type="entry name" value="PLP-dependent transferases"/>
    <property type="match status" value="1"/>
</dbReference>
<dbReference type="RefSeq" id="WP_093690406.1">
    <property type="nucleotide sequence ID" value="NZ_FNBU01000014.1"/>
</dbReference>
<dbReference type="AlphaFoldDB" id="A0A1G7M1J9"/>
<reference evidence="2" key="1">
    <citation type="submission" date="2016-10" db="EMBL/GenBank/DDBJ databases">
        <authorList>
            <person name="Varghese N."/>
            <person name="Submissions S."/>
        </authorList>
    </citation>
    <scope>NUCLEOTIDE SEQUENCE [LARGE SCALE GENOMIC DNA]</scope>
    <source>
        <strain evidence="2">DSM 23256</strain>
    </source>
</reference>
<dbReference type="OrthoDB" id="9787096at2"/>
<gene>
    <name evidence="1" type="ORF">SAMN05660235_01970</name>
</gene>
<keyword evidence="2" id="KW-1185">Reference proteome</keyword>
<dbReference type="EMBL" id="FNBU01000014">
    <property type="protein sequence ID" value="SDF55040.1"/>
    <property type="molecule type" value="Genomic_DNA"/>
</dbReference>
<organism evidence="1 2">
    <name type="scientific">Sporolituus thermophilus DSM 23256</name>
    <dbReference type="NCBI Taxonomy" id="1123285"/>
    <lineage>
        <taxon>Bacteria</taxon>
        <taxon>Bacillati</taxon>
        <taxon>Bacillota</taxon>
        <taxon>Negativicutes</taxon>
        <taxon>Selenomonadales</taxon>
        <taxon>Sporomusaceae</taxon>
        <taxon>Sporolituus</taxon>
    </lineage>
</organism>
<evidence type="ECO:0000313" key="2">
    <source>
        <dbReference type="Proteomes" id="UP000243333"/>
    </source>
</evidence>
<dbReference type="Gene3D" id="3.40.640.10">
    <property type="entry name" value="Type I PLP-dependent aspartate aminotransferase-like (Major domain)"/>
    <property type="match status" value="1"/>
</dbReference>
<sequence length="490" mass="53992">MTKPTYKFQMYRQLQANIANIYADARKAADEIGIPKELRGKFGLTGAISGCPAPLREDIMEASEQGAKEVIPLAKLVDEIRELVKSVYGDEYDAAPTSTCEAGLWVTFDTLFSPPMMGRGDNYRSRYIALYEKHLHHQGSYGRPFPPKYKDILADRGSTAGEFGFYGKRQNNLDTVIIPLAGARYDVHGIKYHPVPLLTDVDPDGSMENIRKHAEIHMSQLAGFTSLGYDTPGYGYAKKDADGTPLLQKKLGQYARELDLPYVIDNAWGLPFVGCSPVKTGADIVIYSMDKATGAATSGLIIGKEDIMVPIRRALGMHGDRYGTTASYGKAAYVTFDPGKEALLTQIQALKVLRDKPEVLTKPVDDLERIVREEFAKINLPDHLKQGILISKSYNSTAVEVNYENTWKHGELGIPIFSIEDMYSGTNIFQTGCAQMGVIPTVAYDGNIFISPGLGTCDSKGQLIEDVARYAVRALVRLIEITCKYAGLTE</sequence>
<protein>
    <submittedName>
        <fullName evidence="1">Uncharacterized protein</fullName>
    </submittedName>
</protein>
<accession>A0A1G7M1J9</accession>
<evidence type="ECO:0000313" key="1">
    <source>
        <dbReference type="EMBL" id="SDF55040.1"/>
    </source>
</evidence>
<proteinExistence type="predicted"/>
<dbReference type="InterPro" id="IPR015424">
    <property type="entry name" value="PyrdxlP-dep_Trfase"/>
</dbReference>
<dbReference type="STRING" id="1123285.SAMN05660235_01970"/>
<dbReference type="Proteomes" id="UP000243333">
    <property type="component" value="Unassembled WGS sequence"/>
</dbReference>
<name>A0A1G7M1J9_9FIRM</name>
<dbReference type="InterPro" id="IPR015421">
    <property type="entry name" value="PyrdxlP-dep_Trfase_major"/>
</dbReference>